<protein>
    <submittedName>
        <fullName evidence="1">Uncharacterized protein</fullName>
    </submittedName>
</protein>
<evidence type="ECO:0000313" key="1">
    <source>
        <dbReference type="EMBL" id="KAJ9640309.1"/>
    </source>
</evidence>
<comment type="caution">
    <text evidence="1">The sequence shown here is derived from an EMBL/GenBank/DDBJ whole genome shotgun (WGS) entry which is preliminary data.</text>
</comment>
<dbReference type="EMBL" id="JAPDRP010000017">
    <property type="protein sequence ID" value="KAJ9640309.1"/>
    <property type="molecule type" value="Genomic_DNA"/>
</dbReference>
<keyword evidence="2" id="KW-1185">Reference proteome</keyword>
<gene>
    <name evidence="1" type="ORF">H2199_005848</name>
</gene>
<name>A0ACC2YY92_9PEZI</name>
<accession>A0ACC2YY92</accession>
<organism evidence="1 2">
    <name type="scientific">Coniosporium tulheliwenetii</name>
    <dbReference type="NCBI Taxonomy" id="3383036"/>
    <lineage>
        <taxon>Eukaryota</taxon>
        <taxon>Fungi</taxon>
        <taxon>Dikarya</taxon>
        <taxon>Ascomycota</taxon>
        <taxon>Pezizomycotina</taxon>
        <taxon>Dothideomycetes</taxon>
        <taxon>Dothideomycetes incertae sedis</taxon>
        <taxon>Coniosporium</taxon>
    </lineage>
</organism>
<reference evidence="1" key="1">
    <citation type="submission" date="2022-10" db="EMBL/GenBank/DDBJ databases">
        <title>Culturing micro-colonial fungi from biological soil crusts in the Mojave desert and describing Neophaeococcomyces mojavensis, and introducing the new genera and species Taxawa tesnikishii.</title>
        <authorList>
            <person name="Kurbessoian T."/>
            <person name="Stajich J.E."/>
        </authorList>
    </citation>
    <scope>NUCLEOTIDE SEQUENCE</scope>
    <source>
        <strain evidence="1">JES_115</strain>
    </source>
</reference>
<dbReference type="Proteomes" id="UP001172680">
    <property type="component" value="Unassembled WGS sequence"/>
</dbReference>
<proteinExistence type="predicted"/>
<sequence length="136" mass="14412">MSSGVPLVACGRGADIAKAVRKLLAPEYDEQVIHVCLTHEAALIELPALLRGDLVAPSSGIGTNAERDAAERVGPRAVLMGGGVTMEEFQECKEKAGGNEDVKWIKLTMEKLKELGGPSPDTIVTVCREMLKDAGL</sequence>
<evidence type="ECO:0000313" key="2">
    <source>
        <dbReference type="Proteomes" id="UP001172680"/>
    </source>
</evidence>